<dbReference type="EMBL" id="ATLV01015100">
    <property type="status" value="NOT_ANNOTATED_CDS"/>
    <property type="molecule type" value="Genomic_DNA"/>
</dbReference>
<protein>
    <submittedName>
        <fullName evidence="1 2">Uncharacterized protein</fullName>
    </submittedName>
</protein>
<sequence length="142" mass="15766">MLAAAVPRPLARLWQRFYSVDAPRSHQNPTEPIRTGSLRLATVWWGLLGWLFLFFADRATRDLRSPVADLQLIMGIAARDGTLRFLAPSDPRSAFRRKCTFSRRYPAGGGFRAFPLCAPRAGISGLVRSEDSSASDPIPSYS</sequence>
<reference evidence="2" key="2">
    <citation type="submission" date="2020-05" db="UniProtKB">
        <authorList>
            <consortium name="EnsemblMetazoa"/>
        </authorList>
    </citation>
    <scope>IDENTIFICATION</scope>
</reference>
<dbReference type="Proteomes" id="UP000030765">
    <property type="component" value="Unassembled WGS sequence"/>
</dbReference>
<evidence type="ECO:0000313" key="1">
    <source>
        <dbReference type="EMBL" id="KFB40045.1"/>
    </source>
</evidence>
<dbReference type="AlphaFoldDB" id="A0A084VQ01"/>
<dbReference type="EMBL" id="KE525002">
    <property type="protein sequence ID" value="KFB40045.1"/>
    <property type="molecule type" value="Genomic_DNA"/>
</dbReference>
<accession>A0A084VQ01</accession>
<keyword evidence="3" id="KW-1185">Reference proteome</keyword>
<reference evidence="1 3" key="1">
    <citation type="journal article" date="2014" name="BMC Genomics">
        <title>Genome sequence of Anopheles sinensis provides insight into genetics basis of mosquito competence for malaria parasites.</title>
        <authorList>
            <person name="Zhou D."/>
            <person name="Zhang D."/>
            <person name="Ding G."/>
            <person name="Shi L."/>
            <person name="Hou Q."/>
            <person name="Ye Y."/>
            <person name="Xu Y."/>
            <person name="Zhou H."/>
            <person name="Xiong C."/>
            <person name="Li S."/>
            <person name="Yu J."/>
            <person name="Hong S."/>
            <person name="Yu X."/>
            <person name="Zou P."/>
            <person name="Chen C."/>
            <person name="Chang X."/>
            <person name="Wang W."/>
            <person name="Lv Y."/>
            <person name="Sun Y."/>
            <person name="Ma L."/>
            <person name="Shen B."/>
            <person name="Zhu C."/>
        </authorList>
    </citation>
    <scope>NUCLEOTIDE SEQUENCE [LARGE SCALE GENOMIC DNA]</scope>
</reference>
<name>A0A084VQ01_ANOSI</name>
<evidence type="ECO:0000313" key="2">
    <source>
        <dbReference type="EnsemblMetazoa" id="ASIC007504-PA"/>
    </source>
</evidence>
<dbReference type="VEuPathDB" id="VectorBase:ASIC007504"/>
<evidence type="ECO:0000313" key="3">
    <source>
        <dbReference type="Proteomes" id="UP000030765"/>
    </source>
</evidence>
<organism evidence="1">
    <name type="scientific">Anopheles sinensis</name>
    <name type="common">Mosquito</name>
    <dbReference type="NCBI Taxonomy" id="74873"/>
    <lineage>
        <taxon>Eukaryota</taxon>
        <taxon>Metazoa</taxon>
        <taxon>Ecdysozoa</taxon>
        <taxon>Arthropoda</taxon>
        <taxon>Hexapoda</taxon>
        <taxon>Insecta</taxon>
        <taxon>Pterygota</taxon>
        <taxon>Neoptera</taxon>
        <taxon>Endopterygota</taxon>
        <taxon>Diptera</taxon>
        <taxon>Nematocera</taxon>
        <taxon>Culicoidea</taxon>
        <taxon>Culicidae</taxon>
        <taxon>Anophelinae</taxon>
        <taxon>Anopheles</taxon>
    </lineage>
</organism>
<dbReference type="EnsemblMetazoa" id="ASIC007504-RA">
    <property type="protein sequence ID" value="ASIC007504-PA"/>
    <property type="gene ID" value="ASIC007504"/>
</dbReference>
<proteinExistence type="predicted"/>
<gene>
    <name evidence="1" type="ORF">ZHAS_00007504</name>
</gene>